<feature type="domain" description="Pyruvate flavodoxin/ferredoxin oxidoreductase pyrimidine binding" evidence="3">
    <location>
        <begin position="219"/>
        <end position="383"/>
    </location>
</feature>
<dbReference type="InterPro" id="IPR029061">
    <property type="entry name" value="THDP-binding"/>
</dbReference>
<dbReference type="Gene3D" id="3.40.50.920">
    <property type="match status" value="1"/>
</dbReference>
<dbReference type="InterPro" id="IPR002880">
    <property type="entry name" value="Pyrv_Fd/Flavodoxin_OxRdtase_N"/>
</dbReference>
<dbReference type="Proteomes" id="UP001201449">
    <property type="component" value="Unassembled WGS sequence"/>
</dbReference>
<comment type="caution">
    <text evidence="4">The sequence shown here is derived from an EMBL/GenBank/DDBJ whole genome shotgun (WGS) entry which is preliminary data.</text>
</comment>
<dbReference type="EMBL" id="JAKEVZ010000018">
    <property type="protein sequence ID" value="MCF1752988.1"/>
    <property type="molecule type" value="Genomic_DNA"/>
</dbReference>
<dbReference type="Gene3D" id="3.40.920.10">
    <property type="entry name" value="Pyruvate-ferredoxin oxidoreductase, PFOR, domain III"/>
    <property type="match status" value="1"/>
</dbReference>
<feature type="domain" description="Pyruvate/ketoisovalerate oxidoreductase catalytic" evidence="2">
    <location>
        <begin position="17"/>
        <end position="182"/>
    </location>
</feature>
<accession>A0ABS9BYF1</accession>
<keyword evidence="1" id="KW-0560">Oxidoreductase</keyword>
<protein>
    <submittedName>
        <fullName evidence="4">2-oxoacid:acceptor oxidoreductase subunit alpha</fullName>
    </submittedName>
</protein>
<organism evidence="4 5">
    <name type="scientific">Mariniradius sediminis</name>
    <dbReference type="NCBI Taxonomy" id="2909237"/>
    <lineage>
        <taxon>Bacteria</taxon>
        <taxon>Pseudomonadati</taxon>
        <taxon>Bacteroidota</taxon>
        <taxon>Cytophagia</taxon>
        <taxon>Cytophagales</taxon>
        <taxon>Cyclobacteriaceae</taxon>
        <taxon>Mariniradius</taxon>
    </lineage>
</organism>
<dbReference type="PANTHER" id="PTHR32154:SF29">
    <property type="entry name" value="BLR6743 PROTEIN"/>
    <property type="match status" value="1"/>
</dbReference>
<evidence type="ECO:0000313" key="5">
    <source>
        <dbReference type="Proteomes" id="UP001201449"/>
    </source>
</evidence>
<dbReference type="SUPFAM" id="SSF52518">
    <property type="entry name" value="Thiamin diphosphate-binding fold (THDP-binding)"/>
    <property type="match status" value="1"/>
</dbReference>
<evidence type="ECO:0000259" key="3">
    <source>
        <dbReference type="Pfam" id="PF01855"/>
    </source>
</evidence>
<name>A0ABS9BYF1_9BACT</name>
<keyword evidence="5" id="KW-1185">Reference proteome</keyword>
<sequence>MKNSVNDLIVRFANVNGTGSASANYLFAKSIFRMGIPVTPKNIFPSNIQGLPTWYEVRVSEKGYLGRREGVDLMVSVNPQSMAQDVKNVKSGGYFIYDSTKRLAPPLFREDVNYLGIPMMEMANEAFSDPRKRQLLKNIIYVGALSRLLQIDMSELEKLIAEQFDGKAQLVEANMEALRLGRTYVEENFTYPLPFFLEKRDLIKDKILVDGNTACGLGAVFGGATVMAWYPITPSTSVAEAFEDYCKVYRIDPDTGTHKYAIVQAEDELAAMGMVIGANWNGARGFTATSGPGVSLMNEFLGLAYFAEVPAVLIDVQRAGPSTGMPTRTQQSDLLLAAYASHGDTKHVLLLPSTPKECFDMTAQSFDLAERLQTPIMVMTDLDLGMNDHVSEPFHWDENKKYDRGKVLSAEELEHIGKFGRYLDVDGDGIPYRTYPGTHPTKGSFFTRGTSRDEYAAYTEDGAAYKRNMDRLLVKWETAKKIVPAAQLYQENQQSELGMLFFGTSQFSAEEAKDLLQEEGITLDAIRIKAFPFGKEVVDFVQSHRVIFVIEQNRDGQMRKMMINELETNPSTLIPILNYDGMPITADAIKNQIKKHLHQASNLHHELSETTV</sequence>
<evidence type="ECO:0000256" key="1">
    <source>
        <dbReference type="ARBA" id="ARBA00023002"/>
    </source>
</evidence>
<dbReference type="Pfam" id="PF01855">
    <property type="entry name" value="POR_N"/>
    <property type="match status" value="1"/>
</dbReference>
<dbReference type="Gene3D" id="3.40.50.970">
    <property type="match status" value="1"/>
</dbReference>
<dbReference type="InterPro" id="IPR022367">
    <property type="entry name" value="2-oxoacid/accept_OxRdtase_asu"/>
</dbReference>
<dbReference type="InterPro" id="IPR050722">
    <property type="entry name" value="Pyruvate:ferred/Flavod_OxRd"/>
</dbReference>
<dbReference type="NCBIfam" id="TIGR03710">
    <property type="entry name" value="OAFO_sf"/>
    <property type="match status" value="1"/>
</dbReference>
<evidence type="ECO:0000313" key="4">
    <source>
        <dbReference type="EMBL" id="MCF1752988.1"/>
    </source>
</evidence>
<evidence type="ECO:0000259" key="2">
    <source>
        <dbReference type="Pfam" id="PF01558"/>
    </source>
</evidence>
<dbReference type="Pfam" id="PF01558">
    <property type="entry name" value="POR"/>
    <property type="match status" value="1"/>
</dbReference>
<dbReference type="CDD" id="cd07034">
    <property type="entry name" value="TPP_PYR_PFOR_IOR-alpha_like"/>
    <property type="match status" value="1"/>
</dbReference>
<dbReference type="InterPro" id="IPR002869">
    <property type="entry name" value="Pyrv_flavodox_OxRed_cen"/>
</dbReference>
<dbReference type="SUPFAM" id="SSF53323">
    <property type="entry name" value="Pyruvate-ferredoxin oxidoreductase, PFOR, domain III"/>
    <property type="match status" value="1"/>
</dbReference>
<dbReference type="RefSeq" id="WP_234862819.1">
    <property type="nucleotide sequence ID" value="NZ_JAKEVZ010000018.1"/>
</dbReference>
<proteinExistence type="predicted"/>
<dbReference type="PANTHER" id="PTHR32154">
    <property type="entry name" value="PYRUVATE-FLAVODOXIN OXIDOREDUCTASE-RELATED"/>
    <property type="match status" value="1"/>
</dbReference>
<dbReference type="SUPFAM" id="SSF52922">
    <property type="entry name" value="TK C-terminal domain-like"/>
    <property type="match status" value="1"/>
</dbReference>
<gene>
    <name evidence="4" type="ORF">L0U89_18155</name>
</gene>
<dbReference type="InterPro" id="IPR009014">
    <property type="entry name" value="Transketo_C/PFOR_II"/>
</dbReference>
<reference evidence="4 5" key="1">
    <citation type="submission" date="2022-01" db="EMBL/GenBank/DDBJ databases">
        <title>Mariniradius saccharolyticus sp. nov., isolated from sediment of a river.</title>
        <authorList>
            <person name="Liu H."/>
        </authorList>
    </citation>
    <scope>NUCLEOTIDE SEQUENCE [LARGE SCALE GENOMIC DNA]</scope>
    <source>
        <strain evidence="4 5">RY-2</strain>
    </source>
</reference>
<dbReference type="InterPro" id="IPR019752">
    <property type="entry name" value="Pyrv/ketoisovalerate_OxRed_cat"/>
</dbReference>